<evidence type="ECO:0000256" key="1">
    <source>
        <dbReference type="SAM" id="Phobius"/>
    </source>
</evidence>
<keyword evidence="2" id="KW-0732">Signal</keyword>
<evidence type="ECO:0000313" key="4">
    <source>
        <dbReference type="Proteomes" id="UP000692954"/>
    </source>
</evidence>
<evidence type="ECO:0008006" key="5">
    <source>
        <dbReference type="Google" id="ProtNLM"/>
    </source>
</evidence>
<evidence type="ECO:0000313" key="3">
    <source>
        <dbReference type="EMBL" id="CAD8080777.1"/>
    </source>
</evidence>
<keyword evidence="1" id="KW-1133">Transmembrane helix</keyword>
<keyword evidence="1" id="KW-0812">Transmembrane</keyword>
<proteinExistence type="predicted"/>
<keyword evidence="1" id="KW-0472">Membrane</keyword>
<feature type="transmembrane region" description="Helical" evidence="1">
    <location>
        <begin position="2517"/>
        <end position="2536"/>
    </location>
</feature>
<accession>A0A8S1MJB3</accession>
<feature type="transmembrane region" description="Helical" evidence="1">
    <location>
        <begin position="2669"/>
        <end position="2695"/>
    </location>
</feature>
<evidence type="ECO:0000256" key="2">
    <source>
        <dbReference type="SAM" id="SignalP"/>
    </source>
</evidence>
<dbReference type="EMBL" id="CAJJDN010000041">
    <property type="protein sequence ID" value="CAD8080777.1"/>
    <property type="molecule type" value="Genomic_DNA"/>
</dbReference>
<keyword evidence="4" id="KW-1185">Reference proteome</keyword>
<dbReference type="CDD" id="cd00064">
    <property type="entry name" value="FU"/>
    <property type="match status" value="1"/>
</dbReference>
<dbReference type="PANTHER" id="PTHR11319">
    <property type="entry name" value="G PROTEIN-COUPLED RECEPTOR-RELATED"/>
    <property type="match status" value="1"/>
</dbReference>
<reference evidence="3" key="1">
    <citation type="submission" date="2021-01" db="EMBL/GenBank/DDBJ databases">
        <authorList>
            <consortium name="Genoscope - CEA"/>
            <person name="William W."/>
        </authorList>
    </citation>
    <scope>NUCLEOTIDE SEQUENCE</scope>
</reference>
<dbReference type="InterPro" id="IPR006212">
    <property type="entry name" value="Furin_repeat"/>
</dbReference>
<feature type="transmembrane region" description="Helical" evidence="1">
    <location>
        <begin position="2461"/>
        <end position="2479"/>
    </location>
</feature>
<dbReference type="PANTHER" id="PTHR11319:SF35">
    <property type="entry name" value="OUTER MEMBRANE PROTEIN PMPC-RELATED"/>
    <property type="match status" value="1"/>
</dbReference>
<gene>
    <name evidence="3" type="ORF">PSON_ATCC_30995.1.T0410047</name>
</gene>
<feature type="signal peptide" evidence="2">
    <location>
        <begin position="1"/>
        <end position="17"/>
    </location>
</feature>
<name>A0A8S1MJB3_9CILI</name>
<feature type="chain" id="PRO_5035791797" description="Transmembrane protein" evidence="2">
    <location>
        <begin position="18"/>
        <end position="2861"/>
    </location>
</feature>
<comment type="caution">
    <text evidence="3">The sequence shown here is derived from an EMBL/GenBank/DDBJ whole genome shotgun (WGS) entry which is preliminary data.</text>
</comment>
<dbReference type="OrthoDB" id="305328at2759"/>
<protein>
    <recommendedName>
        <fullName evidence="5">Transmembrane protein</fullName>
    </recommendedName>
</protein>
<sequence length="2861" mass="334201">MISLIPFLILSLDCSYSFIVELSQDYQFQIEQLNLQNQDFGLNQYFTYGLWSKYIPLGQISQIGRIGIFDSNCFHLHNAADSQTMKVDLIYFDCLDSELMQITKGIQFYDNFGNFHSYNITLDQWEYESHWYYFQIAQQPVQQRFELHFIYYPDIIFSKILNIKYPYRSVNPYLTFGGGLILNINNDFFENIQGRKQLSYFPGKLYYDYLFVDFKQIDRDELKTSIDTFQDLYKCHCQTNLNMKVQNDILNWLDNKLFTSENANCESFGLSGWLRILEIHQINDNFDYKFIKMNKFSQNQKLNDDNLSAFQLLYRLSDQKFKIVIMTYSYNFPSVNIDFSKNPFVIKKEIEILNEIYFWHYLQVTLNNNNLQITITFYEGENQFIYQASINVYHFNEVQFQIHYGNINQQSENYLNVKIENFLFYNCDNQLLDKSCHPSCEKCDGPTNSDCLSCSQDSNRIYIPQHKACVCHYNAIDQDFCYQKEHFNFKIQKQQQKTDSQNICQYGYFNLNSQICIKCPSIIKTNHITCLECIQNPINWKNDPYCQTILYIIGDNTFNTSIDEKKSYYILVDDEVQICSECTQGNFNDDLQMYQDFSSSIQLKKEFCQKNYSIHQIGFQNQLCYNCQISLCRVCVIQIDGNKCLACDYGTSLKDGICLPVKVGQENNLKDCVSPFYRASNKQCKICTIKYCKFCFEYESNDLSKSTLYKDYEEFNQDENHKIGCALCEENFIFDFRKGFCIHQKSMIQYCQRSFINQLGEEICTLSQIDDFRIAPEIINCQKYITNCLQCVLSPQQIIKCVICQDGYKNSVKTGHCYLSSIPHCKTCSEGITNPFDAWVQLIQSFLMQFLPNQYYYYVQDITTRQIEITIECMEGFRLTSNLCFKTCQSDCLSCQDSLDEFTSIECMKCPLNYYRQPNRSKDKGICLLCPQLCQICQLRSKEEIQMVNPEFIINQNNAHFSYKCLQPVFDPNIKINSQSQIAKYCFTNQCEDQFQYEYLVDCLNLHQGLIYGTASYYQQNINKTYLNNMGIEIIQIIFNFTMLGFETNCFYLGPIKIDNNLKEEVFSLQIVKIKIMGLDQFNTKIYDNLIINNFYVVEITQIQFQVDLPFYINLNSKSVTLIIEETIFEGKIGSIQSQFQIIGQLYSDFILKNVTFQNLLIIESYMFNIKYNNTRGTVLIENLLFINCTFTNSSFIYFTGNPDKIILINLQFINCQFYNSLNFIFFDNVLGNYLINLQQFLVSASTFKQSILINYPYDSELVIQDLDIFNNSFIFSTFIICNSKAIYNNLAFRFNYLTESFFLISNQVNQTDDINIDFQNIEIYNNSIKNSSIIKLTSNLLTNSYNITLSNITILDNQNQLQSDQKYYLFYIHAQALRVSSVIIKDCPNHNFFYLFQINDIIIQDILFTNSRLKSKVPLSLSCLDSIKQNQQLLKIQGFQKLKLINLSALNHFNIDQALIQIFSNMIQQSDVSESINIQNLTFQKNILLKKEIENLLSLIAIYSEQTQIIQISNIKFIENIYNQYSDDLSSSSSSLFYINSQFSQVILYDCFFYNNMLTNSFNSFASIQSNNTFIQNFTAKNLNIITQDVFKSYYKIEFLEKFTQDEILLIIKSYLKIRNKRGVLQITASSFSIQDSNFENVLAQSSAIFEITTKSVGVVSIKQITLKNIQVDFTQNLDIYGSICIFSENSQLQFELSDVNFIDVYNKFGSSSLTLFPSMKQNILVFKNIYLENSLSLMNSFTKLEFQQQEINFNSIIIQNMTVIQTLEAWINYFTFAGTLSIIEMLKILYDNAIINIFGCPVKIIGLNVQGVLFSSVLKVIDAQQFYLAETYFNSISTFLSINMIYIGQDRLKKYQLFIYQIEFDSYSQFESIQKQIILTNLIPLNKQFSQCSLTIKKSHFIQQNLSLNSILKQLNLNLQQSNTGSMIFIQSQTNQTKLLLNSLIIKNNNFLNCGLGVIYFEIQNFNQIKMNNILCYLNKILKNGCITFISNSTLQTSIIIQNSQFIRNTGTQGSGIISQNINIKILNCIFLKNNASLMGGAIYIGSNSNQVQFLKTIIMENEAKIAGGIYLNGNSSLNQNNFNKSILQLNKAYKNSNNLFEIPNHLGLQINDQEMSFSESLNQGIITSTLKLNSYQTIQQGKSLITNYLMIPSNQQIGNYGLFKIQEMDYFVQIKNISLSFRNSMNELLNNVEDYICELSQTIVSQDEIISKEEKFLQILYLNNQSQKFDFGTQIFQIDPYLDYNKQLQIQIDCIFRSSYKQLRYIIYAKSYLCQLGEYYVEKGCQKCQSIQGYYSVIYNATKCSIFDNVKFQNITSNLISLNPGYWRPDYFSDQTEQCFKNQIFCQGGWEVGDQLCLKGHIGGLCEECDIYNIRGFGEHYKSLTNNQCEICPKLSINLILFIFVTLWYKIKILSRSFLSIFLSVRSIEKTNLLYSSLSLKQKFRGIIFKLNQDHQSFLIKMLLNYLWLFSLIYSFNINFSFSNTFFESASNSSFVLAYSLDCYLSSQINTNIVYSRIITMIIIILFLFIFFVLANKLYSIFKKLKFRMSVVTNTILYLYLSNNSTLIKNFCSLLAIRKISNIDFIQGNVSLLFNTQTHFKWIIGFILPGLIFVGAAIPVFLLMLMYFRKEKLQKIQFRRHICYLFNEYNQNTYFWEQIKIWKKTLVIFIMIYFETNILLKASLLGLCLLLYQSLALKYRPFILNSLNVLDISTSQLCSISIFLAAVQYVSDQQNHAISFIIQVILILLWIKLCKPFILKILSIYYKKYRIMFLSKIQNLVKKIKQNSCLVLILNKQIIKWKTKEKSIKQNYGKLKMYLICFSKLSLESHKNMNSQLLPLQTLRSRISYRENDTKQLF</sequence>
<feature type="transmembrane region" description="Helical" evidence="1">
    <location>
        <begin position="2605"/>
        <end position="2631"/>
    </location>
</feature>
<feature type="transmembrane region" description="Helical" evidence="1">
    <location>
        <begin position="2740"/>
        <end position="2756"/>
    </location>
</feature>
<feature type="transmembrane region" description="Helical" evidence="1">
    <location>
        <begin position="2715"/>
        <end position="2733"/>
    </location>
</feature>
<dbReference type="Proteomes" id="UP000692954">
    <property type="component" value="Unassembled WGS sequence"/>
</dbReference>
<organism evidence="3 4">
    <name type="scientific">Paramecium sonneborni</name>
    <dbReference type="NCBI Taxonomy" id="65129"/>
    <lineage>
        <taxon>Eukaryota</taxon>
        <taxon>Sar</taxon>
        <taxon>Alveolata</taxon>
        <taxon>Ciliophora</taxon>
        <taxon>Intramacronucleata</taxon>
        <taxon>Oligohymenophorea</taxon>
        <taxon>Peniculida</taxon>
        <taxon>Parameciidae</taxon>
        <taxon>Paramecium</taxon>
    </lineage>
</organism>